<dbReference type="EMBL" id="QGTT01000027">
    <property type="protein sequence ID" value="PWW07572.1"/>
    <property type="molecule type" value="Genomic_DNA"/>
</dbReference>
<dbReference type="Gene3D" id="3.40.50.720">
    <property type="entry name" value="NAD(P)-binding Rossmann-like Domain"/>
    <property type="match status" value="1"/>
</dbReference>
<organism evidence="1 2">
    <name type="scientific">Pseudidiomarina maritima</name>
    <dbReference type="NCBI Taxonomy" id="519453"/>
    <lineage>
        <taxon>Bacteria</taxon>
        <taxon>Pseudomonadati</taxon>
        <taxon>Pseudomonadota</taxon>
        <taxon>Gammaproteobacteria</taxon>
        <taxon>Alteromonadales</taxon>
        <taxon>Idiomarinaceae</taxon>
        <taxon>Pseudidiomarina</taxon>
    </lineage>
</organism>
<reference evidence="1 2" key="1">
    <citation type="submission" date="2018-05" db="EMBL/GenBank/DDBJ databases">
        <title>Freshwater and sediment microbial communities from various areas in North America, analyzing microbe dynamics in response to fracking.</title>
        <authorList>
            <person name="Lamendella R."/>
        </authorList>
    </citation>
    <scope>NUCLEOTIDE SEQUENCE [LARGE SCALE GENOMIC DNA]</scope>
    <source>
        <strain evidence="1 2">125B1</strain>
    </source>
</reference>
<accession>A0A317PXX8</accession>
<evidence type="ECO:0000313" key="2">
    <source>
        <dbReference type="Proteomes" id="UP000246964"/>
    </source>
</evidence>
<protein>
    <submittedName>
        <fullName evidence="1">NAD(P)-dependent dehydrogenase (Short-subunit alcohol dehydrogenase family)</fullName>
    </submittedName>
</protein>
<dbReference type="OrthoDB" id="9785826at2"/>
<evidence type="ECO:0000313" key="1">
    <source>
        <dbReference type="EMBL" id="PWW07572.1"/>
    </source>
</evidence>
<dbReference type="InterPro" id="IPR036291">
    <property type="entry name" value="NAD(P)-bd_dom_sf"/>
</dbReference>
<dbReference type="PRINTS" id="PR00081">
    <property type="entry name" value="GDHRDH"/>
</dbReference>
<comment type="caution">
    <text evidence="1">The sequence shown here is derived from an EMBL/GenBank/DDBJ whole genome shotgun (WGS) entry which is preliminary data.</text>
</comment>
<gene>
    <name evidence="1" type="ORF">DET45_12717</name>
</gene>
<dbReference type="PANTHER" id="PTHR45458:SF1">
    <property type="entry name" value="SHORT CHAIN DEHYDROGENASE"/>
    <property type="match status" value="1"/>
</dbReference>
<dbReference type="InterPro" id="IPR002347">
    <property type="entry name" value="SDR_fam"/>
</dbReference>
<dbReference type="InterPro" id="IPR052184">
    <property type="entry name" value="SDR_enzymes"/>
</dbReference>
<dbReference type="AlphaFoldDB" id="A0A317PXX8"/>
<name>A0A317PXX8_9GAMM</name>
<dbReference type="PANTHER" id="PTHR45458">
    <property type="entry name" value="SHORT-CHAIN DEHYDROGENASE/REDUCTASE SDR"/>
    <property type="match status" value="1"/>
</dbReference>
<dbReference type="SUPFAM" id="SSF51735">
    <property type="entry name" value="NAD(P)-binding Rossmann-fold domains"/>
    <property type="match status" value="1"/>
</dbReference>
<sequence>MRIIIGANGGLGRALVDYYSQAEPVIAVSRTAPPVSLAAEVTWVQVAGYQPEHLAPLFEVLTEQLAAGQVVSGVLSAIGLLHTDSYQPEKRLADLNLAQLQHQYQVNAILPLLLLQQLVPYLPRQQPCSFVQLSAKVGSITDNHLGGWYSYRASKAALNMLLKTAAIELRRTHKQLTIAAIHPGTTDTELSKPFQARLTPDKLYSAQLSAQRIAAVIAQLDPQHSGALWHWDGTLLPF</sequence>
<dbReference type="Proteomes" id="UP000246964">
    <property type="component" value="Unassembled WGS sequence"/>
</dbReference>
<dbReference type="RefSeq" id="WP_110076981.1">
    <property type="nucleotide sequence ID" value="NZ_QGTT01000027.1"/>
</dbReference>
<keyword evidence="2" id="KW-1185">Reference proteome</keyword>
<dbReference type="GO" id="GO:0016616">
    <property type="term" value="F:oxidoreductase activity, acting on the CH-OH group of donors, NAD or NADP as acceptor"/>
    <property type="evidence" value="ECO:0007669"/>
    <property type="project" value="TreeGrafter"/>
</dbReference>
<proteinExistence type="predicted"/>
<dbReference type="Pfam" id="PF00106">
    <property type="entry name" value="adh_short"/>
    <property type="match status" value="1"/>
</dbReference>